<dbReference type="InterPro" id="IPR001466">
    <property type="entry name" value="Beta-lactam-related"/>
</dbReference>
<dbReference type="Proteomes" id="UP000006443">
    <property type="component" value="Unassembled WGS sequence"/>
</dbReference>
<dbReference type="AlphaFoldDB" id="C0GD95"/>
<dbReference type="Gene3D" id="3.40.710.10">
    <property type="entry name" value="DD-peptidase/beta-lactamase superfamily"/>
    <property type="match status" value="1"/>
</dbReference>
<comment type="caution">
    <text evidence="2">The sequence shown here is derived from an EMBL/GenBank/DDBJ whole genome shotgun (WGS) entry which is preliminary data.</text>
</comment>
<keyword evidence="3" id="KW-1185">Reference proteome</keyword>
<evidence type="ECO:0000259" key="1">
    <source>
        <dbReference type="Pfam" id="PF00144"/>
    </source>
</evidence>
<accession>C0GD95</accession>
<sequence>MAADTKTNSSKDLSGLQERLQEQLQRLMTAKHVKHAIIAVESMDGSFKWIGAEGIANPDGTPMTTETPFWVASVTKLYIAAAILKLHEQGRLSIDDTMASYLPGNLVDGIHRINGVDYADKITIRHLMSHSSGLAEYLEIHRKDEKSLFELVAENHDLSWRTEDIMQIVRDVDTPLFVPQSGAKKKIRYSDTNFQLLIAIIEKVTGQPIHLAFEEMIYRPLGLEQTFHPGTTPARQAAPVADVWYKDDPLNIPQAIHSFRDLNSTAGELLTFMRALIRGEVFENPATAKLMTGEWNQFGFSISPVGPGWPIEYGLGIMRFRYPKFLNPIRPIPEVIGHTGASGSWLFYCPPLDIMLTGNVSQVAATALPFQVVPKLLTMLKPYFA</sequence>
<proteinExistence type="predicted"/>
<dbReference type="SUPFAM" id="SSF56601">
    <property type="entry name" value="beta-lactamase/transpeptidase-like"/>
    <property type="match status" value="1"/>
</dbReference>
<reference evidence="2 3" key="1">
    <citation type="submission" date="2009-02" db="EMBL/GenBank/DDBJ databases">
        <title>Sequencing of the draft genome and assembly of Dethiobacter alkaliphilus AHT 1.</title>
        <authorList>
            <consortium name="US DOE Joint Genome Institute (JGI-PGF)"/>
            <person name="Lucas S."/>
            <person name="Copeland A."/>
            <person name="Lapidus A."/>
            <person name="Glavina del Rio T."/>
            <person name="Dalin E."/>
            <person name="Tice H."/>
            <person name="Bruce D."/>
            <person name="Goodwin L."/>
            <person name="Pitluck S."/>
            <person name="Larimer F."/>
            <person name="Land M.L."/>
            <person name="Hauser L."/>
            <person name="Muyzer G."/>
        </authorList>
    </citation>
    <scope>NUCLEOTIDE SEQUENCE [LARGE SCALE GENOMIC DNA]</scope>
    <source>
        <strain evidence="2 3">AHT 1</strain>
    </source>
</reference>
<dbReference type="RefSeq" id="WP_008514634.1">
    <property type="nucleotide sequence ID" value="NZ_ACJM01000002.1"/>
</dbReference>
<dbReference type="Pfam" id="PF00144">
    <property type="entry name" value="Beta-lactamase"/>
    <property type="match status" value="1"/>
</dbReference>
<evidence type="ECO:0000313" key="3">
    <source>
        <dbReference type="Proteomes" id="UP000006443"/>
    </source>
</evidence>
<dbReference type="InterPro" id="IPR050789">
    <property type="entry name" value="Diverse_Enzym_Activities"/>
</dbReference>
<feature type="domain" description="Beta-lactamase-related" evidence="1">
    <location>
        <begin position="58"/>
        <end position="355"/>
    </location>
</feature>
<evidence type="ECO:0000313" key="2">
    <source>
        <dbReference type="EMBL" id="EEG78616.1"/>
    </source>
</evidence>
<dbReference type="eggNOG" id="COG1680">
    <property type="taxonomic scope" value="Bacteria"/>
</dbReference>
<dbReference type="EMBL" id="ACJM01000002">
    <property type="protein sequence ID" value="EEG78616.1"/>
    <property type="molecule type" value="Genomic_DNA"/>
</dbReference>
<dbReference type="PANTHER" id="PTHR43283">
    <property type="entry name" value="BETA-LACTAMASE-RELATED"/>
    <property type="match status" value="1"/>
</dbReference>
<name>C0GD95_DETAL</name>
<organism evidence="2 3">
    <name type="scientific">Dethiobacter alkaliphilus AHT 1</name>
    <dbReference type="NCBI Taxonomy" id="555088"/>
    <lineage>
        <taxon>Bacteria</taxon>
        <taxon>Bacillati</taxon>
        <taxon>Bacillota</taxon>
        <taxon>Dethiobacteria</taxon>
        <taxon>Dethiobacterales</taxon>
        <taxon>Dethiobacteraceae</taxon>
        <taxon>Dethiobacter</taxon>
    </lineage>
</organism>
<dbReference type="STRING" id="555088.DealDRAFT_0546"/>
<dbReference type="OrthoDB" id="9797709at2"/>
<gene>
    <name evidence="2" type="ORF">DealDRAFT_0546</name>
</gene>
<protein>
    <submittedName>
        <fullName evidence="2">Beta-lactamase</fullName>
    </submittedName>
</protein>
<dbReference type="InterPro" id="IPR012338">
    <property type="entry name" value="Beta-lactam/transpept-like"/>
</dbReference>